<name>A0A2P2R2P6_RHIMU</name>
<organism evidence="1">
    <name type="scientific">Rhizophora mucronata</name>
    <name type="common">Asiatic mangrove</name>
    <dbReference type="NCBI Taxonomy" id="61149"/>
    <lineage>
        <taxon>Eukaryota</taxon>
        <taxon>Viridiplantae</taxon>
        <taxon>Streptophyta</taxon>
        <taxon>Embryophyta</taxon>
        <taxon>Tracheophyta</taxon>
        <taxon>Spermatophyta</taxon>
        <taxon>Magnoliopsida</taxon>
        <taxon>eudicotyledons</taxon>
        <taxon>Gunneridae</taxon>
        <taxon>Pentapetalae</taxon>
        <taxon>rosids</taxon>
        <taxon>fabids</taxon>
        <taxon>Malpighiales</taxon>
        <taxon>Rhizophoraceae</taxon>
        <taxon>Rhizophora</taxon>
    </lineage>
</organism>
<evidence type="ECO:0000313" key="1">
    <source>
        <dbReference type="EMBL" id="MBX73522.1"/>
    </source>
</evidence>
<dbReference type="AlphaFoldDB" id="A0A2P2R2P6"/>
<accession>A0A2P2R2P6</accession>
<proteinExistence type="predicted"/>
<dbReference type="EMBL" id="GGEC01093038">
    <property type="protein sequence ID" value="MBX73522.1"/>
    <property type="molecule type" value="Transcribed_RNA"/>
</dbReference>
<sequence>MLPGQTGKITLRSFCFYFYGVVDDSVKNVFQYRIYFK</sequence>
<protein>
    <submittedName>
        <fullName evidence="1">Uncharacterized protein</fullName>
    </submittedName>
</protein>
<reference evidence="1" key="1">
    <citation type="submission" date="2018-02" db="EMBL/GenBank/DDBJ databases">
        <title>Rhizophora mucronata_Transcriptome.</title>
        <authorList>
            <person name="Meera S.P."/>
            <person name="Sreeshan A."/>
            <person name="Augustine A."/>
        </authorList>
    </citation>
    <scope>NUCLEOTIDE SEQUENCE</scope>
    <source>
        <tissue evidence="1">Leaf</tissue>
    </source>
</reference>